<dbReference type="GO" id="GO:0005737">
    <property type="term" value="C:cytoplasm"/>
    <property type="evidence" value="ECO:0007669"/>
    <property type="project" value="TreeGrafter"/>
</dbReference>
<dbReference type="GO" id="GO:0019988">
    <property type="term" value="P:charged-tRNA amino acid modification"/>
    <property type="evidence" value="ECO:0007669"/>
    <property type="project" value="InterPro"/>
</dbReference>
<evidence type="ECO:0000313" key="2">
    <source>
        <dbReference type="EMBL" id="KAF5383472.1"/>
    </source>
</evidence>
<name>A0A8H5HHJ4_9AGAR</name>
<dbReference type="GO" id="GO:0043399">
    <property type="term" value="F:tRNA adenosine(64)-2'-O-ribosylphosphate transferase activity"/>
    <property type="evidence" value="ECO:0007669"/>
    <property type="project" value="InterPro"/>
</dbReference>
<dbReference type="OrthoDB" id="45256at2759"/>
<evidence type="ECO:0000259" key="1">
    <source>
        <dbReference type="Pfam" id="PF17184"/>
    </source>
</evidence>
<keyword evidence="3" id="KW-1185">Reference proteome</keyword>
<dbReference type="InterPro" id="IPR033449">
    <property type="entry name" value="Rit1_N"/>
</dbReference>
<dbReference type="EMBL" id="JAACJN010000047">
    <property type="protein sequence ID" value="KAF5383472.1"/>
    <property type="molecule type" value="Genomic_DNA"/>
</dbReference>
<comment type="caution">
    <text evidence="2">The sequence shown here is derived from an EMBL/GenBank/DDBJ whole genome shotgun (WGS) entry which is preliminary data.</text>
</comment>
<dbReference type="PANTHER" id="PTHR31811">
    <property type="entry name" value="TRNA A64-2'-O-RIBOSYLPHOSPHATE TRANSFERASE"/>
    <property type="match status" value="1"/>
</dbReference>
<dbReference type="InterPro" id="IPR007306">
    <property type="entry name" value="Rit1"/>
</dbReference>
<evidence type="ECO:0000313" key="3">
    <source>
        <dbReference type="Proteomes" id="UP000518752"/>
    </source>
</evidence>
<reference evidence="2 3" key="1">
    <citation type="journal article" date="2020" name="ISME J.">
        <title>Uncovering the hidden diversity of litter-decomposition mechanisms in mushroom-forming fungi.</title>
        <authorList>
            <person name="Floudas D."/>
            <person name="Bentzer J."/>
            <person name="Ahren D."/>
            <person name="Johansson T."/>
            <person name="Persson P."/>
            <person name="Tunlid A."/>
        </authorList>
    </citation>
    <scope>NUCLEOTIDE SEQUENCE [LARGE SCALE GENOMIC DNA]</scope>
    <source>
        <strain evidence="2 3">CBS 406.79</strain>
    </source>
</reference>
<proteinExistence type="predicted"/>
<dbReference type="Pfam" id="PF17184">
    <property type="entry name" value="Rit1_C"/>
    <property type="match status" value="1"/>
</dbReference>
<protein>
    <recommendedName>
        <fullName evidence="1">Rit1 N-terminal domain-containing protein</fullName>
    </recommendedName>
</protein>
<gene>
    <name evidence="2" type="ORF">D9757_006163</name>
</gene>
<dbReference type="PANTHER" id="PTHR31811:SF0">
    <property type="entry name" value="TRNA A64-2'-O-RIBOSYLPHOSPHATE TRANSFERASE"/>
    <property type="match status" value="1"/>
</dbReference>
<organism evidence="2 3">
    <name type="scientific">Collybiopsis confluens</name>
    <dbReference type="NCBI Taxonomy" id="2823264"/>
    <lineage>
        <taxon>Eukaryota</taxon>
        <taxon>Fungi</taxon>
        <taxon>Dikarya</taxon>
        <taxon>Basidiomycota</taxon>
        <taxon>Agaricomycotina</taxon>
        <taxon>Agaricomycetes</taxon>
        <taxon>Agaricomycetidae</taxon>
        <taxon>Agaricales</taxon>
        <taxon>Marasmiineae</taxon>
        <taxon>Omphalotaceae</taxon>
        <taxon>Collybiopsis</taxon>
    </lineage>
</organism>
<dbReference type="AlphaFoldDB" id="A0A8H5HHJ4"/>
<feature type="domain" description="Rit1 N-terminal" evidence="1">
    <location>
        <begin position="8"/>
        <end position="284"/>
    </location>
</feature>
<dbReference type="Proteomes" id="UP000518752">
    <property type="component" value="Unassembled WGS sequence"/>
</dbReference>
<sequence length="371" mass="42297">MNEAFAQLRKESLDLFNRLRSIEEDLKFVNQVYGHYPDLPLLPNLRCGAWYTDPSLAAPHPVYFKSTDGHFLNWSFNLRRPNLHLLTAQYKGMILVDSTRSGKRIPDALSKTVPIWCSVINRAVLLRYTNKSREDWDVALYTPPGVVSAQEHSQILPLLDGWAKSLHVFIARHFDCFHLTSYTGVFVFFPKLRETTSACQCFAFSLLRALTLSPSSYRTHQIWITPSSTSFPNFHPVDTPFFPIICISASRQVEVGSDRRGRGFVYIQGSGDDHELWGMASLTAHSPSFEHSYITALPGLEPGHVLAKPPTHLIRRSGADRRGCQVNRNQLPKTGFNPQAVCYRQSGWTYSPMFNVRFDRAYIRQISHHGR</sequence>
<accession>A0A8H5HHJ4</accession>